<gene>
    <name evidence="2" type="ORF">FOXB_09399</name>
</gene>
<feature type="coiled-coil region" evidence="1">
    <location>
        <begin position="61"/>
        <end position="116"/>
    </location>
</feature>
<evidence type="ECO:0000256" key="1">
    <source>
        <dbReference type="SAM" id="Coils"/>
    </source>
</evidence>
<proteinExistence type="predicted"/>
<comment type="caution">
    <text evidence="2">The sequence shown here is derived from an EMBL/GenBank/DDBJ whole genome shotgun (WGS) entry which is preliminary data.</text>
</comment>
<evidence type="ECO:0008006" key="3">
    <source>
        <dbReference type="Google" id="ProtNLM"/>
    </source>
</evidence>
<dbReference type="EMBL" id="AFQF01002556">
    <property type="protein sequence ID" value="EGU80124.1"/>
    <property type="molecule type" value="Genomic_DNA"/>
</dbReference>
<sequence length="137" mass="15774">MPEQQNELERIRDERRRELFRQSLDDAVAESCSEIGDSTTATLGSVGNMGERDDFLSVSVKEKEKEDKAARDKELKALEVKIKALEEKWLTNSEEMQALKNKYDELNSKVDALERELRGQSIYVVRIEGWGARVVRL</sequence>
<protein>
    <recommendedName>
        <fullName evidence="3">Autophagy-related protein 16 domain-containing protein</fullName>
    </recommendedName>
</protein>
<organism evidence="2">
    <name type="scientific">Fusarium oxysporum (strain Fo5176)</name>
    <name type="common">Fusarium vascular wilt</name>
    <dbReference type="NCBI Taxonomy" id="660025"/>
    <lineage>
        <taxon>Eukaryota</taxon>
        <taxon>Fungi</taxon>
        <taxon>Dikarya</taxon>
        <taxon>Ascomycota</taxon>
        <taxon>Pezizomycotina</taxon>
        <taxon>Sordariomycetes</taxon>
        <taxon>Hypocreomycetidae</taxon>
        <taxon>Hypocreales</taxon>
        <taxon>Nectriaceae</taxon>
        <taxon>Fusarium</taxon>
        <taxon>Fusarium oxysporum species complex</taxon>
    </lineage>
</organism>
<dbReference type="AlphaFoldDB" id="F9FSL8"/>
<dbReference type="OrthoDB" id="5043515at2759"/>
<name>F9FSL8_FUSOF</name>
<keyword evidence="1" id="KW-0175">Coiled coil</keyword>
<evidence type="ECO:0000313" key="2">
    <source>
        <dbReference type="EMBL" id="EGU80124.1"/>
    </source>
</evidence>
<reference evidence="2" key="1">
    <citation type="journal article" date="2012" name="Mol. Plant Microbe Interact.">
        <title>A highly conserved effector in Fusarium oxysporum is required for full virulence on Arabidopsis.</title>
        <authorList>
            <person name="Thatcher L.F."/>
            <person name="Gardiner D.M."/>
            <person name="Kazan K."/>
            <person name="Manners J."/>
        </authorList>
    </citation>
    <scope>NUCLEOTIDE SEQUENCE [LARGE SCALE GENOMIC DNA]</scope>
    <source>
        <strain evidence="2">Fo5176</strain>
    </source>
</reference>
<accession>F9FSL8</accession>